<sequence>MKQFQKEEKEKFEQLLTGACQSVQDFVENNIPKNESELSLFKDACDTIEKLQDALLVLMDLNNVHERTMDYGVAQEVKKRHSQSIAGKRSPWEQFYPFIELRIKNYLIISSYSKTEIAKKQLKRKLTVKELLRSIEEMTGKTLPKRTLENWIKTVKEGEPLIKNHIK</sequence>
<dbReference type="EMBL" id="BSSU01000009">
    <property type="protein sequence ID" value="GLX82476.1"/>
    <property type="molecule type" value="Genomic_DNA"/>
</dbReference>
<accession>A0ABQ6H7Q8</accession>
<comment type="caution">
    <text evidence="1">The sequence shown here is derived from an EMBL/GenBank/DDBJ whole genome shotgun (WGS) entry which is preliminary data.</text>
</comment>
<proteinExistence type="predicted"/>
<keyword evidence="2" id="KW-1185">Reference proteome</keyword>
<dbReference type="Proteomes" id="UP001157133">
    <property type="component" value="Unassembled WGS sequence"/>
</dbReference>
<dbReference type="RefSeq" id="WP_284207843.1">
    <property type="nucleotide sequence ID" value="NZ_BSSU01000009.1"/>
</dbReference>
<name>A0ABQ6H7Q8_9GAMM</name>
<evidence type="ECO:0000313" key="1">
    <source>
        <dbReference type="EMBL" id="GLX82476.1"/>
    </source>
</evidence>
<evidence type="ECO:0000313" key="2">
    <source>
        <dbReference type="Proteomes" id="UP001157133"/>
    </source>
</evidence>
<protein>
    <submittedName>
        <fullName evidence="1">Uncharacterized protein</fullName>
    </submittedName>
</protein>
<organism evidence="1 2">
    <name type="scientific">Thalassotalea eurytherma</name>
    <dbReference type="NCBI Taxonomy" id="1144278"/>
    <lineage>
        <taxon>Bacteria</taxon>
        <taxon>Pseudomonadati</taxon>
        <taxon>Pseudomonadota</taxon>
        <taxon>Gammaproteobacteria</taxon>
        <taxon>Alteromonadales</taxon>
        <taxon>Colwelliaceae</taxon>
        <taxon>Thalassotalea</taxon>
    </lineage>
</organism>
<reference evidence="1 2" key="1">
    <citation type="submission" date="2023-03" db="EMBL/GenBank/DDBJ databases">
        <title>Draft genome sequence of Thalassotalea eurytherma JCM 18482T.</title>
        <authorList>
            <person name="Sawabe T."/>
        </authorList>
    </citation>
    <scope>NUCLEOTIDE SEQUENCE [LARGE SCALE GENOMIC DNA]</scope>
    <source>
        <strain evidence="1 2">JCM 18482</strain>
    </source>
</reference>
<gene>
    <name evidence="1" type="ORF">theurythT_19280</name>
</gene>